<protein>
    <submittedName>
        <fullName evidence="1">Type II toxin-antitoxin system RelE/ParE family toxin</fullName>
    </submittedName>
</protein>
<comment type="caution">
    <text evidence="1">The sequence shown here is derived from an EMBL/GenBank/DDBJ whole genome shotgun (WGS) entry which is preliminary data.</text>
</comment>
<proteinExistence type="predicted"/>
<dbReference type="InterPro" id="IPR009241">
    <property type="entry name" value="HigB-like"/>
</dbReference>
<evidence type="ECO:0000313" key="2">
    <source>
        <dbReference type="Proteomes" id="UP001598019"/>
    </source>
</evidence>
<keyword evidence="2" id="KW-1185">Reference proteome</keyword>
<name>A0ABW6DIU3_9BACT</name>
<gene>
    <name evidence="1" type="ORF">SKC37_08065</name>
</gene>
<dbReference type="EMBL" id="JBBKXX010000002">
    <property type="protein sequence ID" value="MFD3408609.1"/>
    <property type="molecule type" value="Genomic_DNA"/>
</dbReference>
<sequence length="111" mass="13453">MKHRQLVFHGEYFKNYFDKQRPKIRDKIIWTMKIIKEQEQIPIDFFKHITGEKGLYEIRTEYSGTICRIFCFFDKDNSIVLINGFTKKTQKTPRAEIERALKIKNAYENDK</sequence>
<dbReference type="Proteomes" id="UP001598019">
    <property type="component" value="Unassembled WGS sequence"/>
</dbReference>
<dbReference type="RefSeq" id="WP_377980987.1">
    <property type="nucleotide sequence ID" value="NZ_JBBKXX010000002.1"/>
</dbReference>
<dbReference type="Pfam" id="PF05973">
    <property type="entry name" value="Gp49"/>
    <property type="match status" value="1"/>
</dbReference>
<accession>A0ABW6DIU3</accession>
<evidence type="ECO:0000313" key="1">
    <source>
        <dbReference type="EMBL" id="MFD3408609.1"/>
    </source>
</evidence>
<organism evidence="1 2">
    <name type="scientific">Aquirufa esocilacus</name>
    <dbReference type="NCBI Taxonomy" id="3096513"/>
    <lineage>
        <taxon>Bacteria</taxon>
        <taxon>Pseudomonadati</taxon>
        <taxon>Bacteroidota</taxon>
        <taxon>Cytophagia</taxon>
        <taxon>Cytophagales</taxon>
        <taxon>Flectobacillaceae</taxon>
        <taxon>Aquirufa</taxon>
    </lineage>
</organism>
<reference evidence="1 2" key="1">
    <citation type="submission" date="2024-03" db="EMBL/GenBank/DDBJ databases">
        <title>Aquirufa genome sequencing.</title>
        <authorList>
            <person name="Pitt A."/>
            <person name="Hahn M.W."/>
        </authorList>
    </citation>
    <scope>NUCLEOTIDE SEQUENCE [LARGE SCALE GENOMIC DNA]</scope>
    <source>
        <strain evidence="1 2">HETE-83D</strain>
    </source>
</reference>